<organism evidence="4 5">
    <name type="scientific">Wenjunlia tyrosinilytica</name>
    <dbReference type="NCBI Taxonomy" id="1544741"/>
    <lineage>
        <taxon>Bacteria</taxon>
        <taxon>Bacillati</taxon>
        <taxon>Actinomycetota</taxon>
        <taxon>Actinomycetes</taxon>
        <taxon>Kitasatosporales</taxon>
        <taxon>Streptomycetaceae</taxon>
        <taxon>Wenjunlia</taxon>
    </lineage>
</organism>
<dbReference type="SUPFAM" id="SSF53067">
    <property type="entry name" value="Actin-like ATPase domain"/>
    <property type="match status" value="2"/>
</dbReference>
<dbReference type="InterPro" id="IPR050273">
    <property type="entry name" value="GppA/Ppx_hydrolase"/>
</dbReference>
<dbReference type="InterPro" id="IPR043129">
    <property type="entry name" value="ATPase_NBD"/>
</dbReference>
<evidence type="ECO:0000313" key="5">
    <source>
        <dbReference type="Proteomes" id="UP000641932"/>
    </source>
</evidence>
<dbReference type="PANTHER" id="PTHR30005">
    <property type="entry name" value="EXOPOLYPHOSPHATASE"/>
    <property type="match status" value="1"/>
</dbReference>
<dbReference type="EMBL" id="BMMS01000005">
    <property type="protein sequence ID" value="GGO84323.1"/>
    <property type="molecule type" value="Genomic_DNA"/>
</dbReference>
<sequence length="350" mass="37330">MGSTAGIPVRRQLASRLGVLDVGSNTVHLLICDSVGGVPLPVHRTKARLRLSERLDVSGRLDEASVLRLVKAVAKARATARKWGVGELLPYATAVVRDAPNREEVLRAVLEGSGVELAVLPGVLEAELTFLAARRWMGWRIGSMVVIDIGGGSLEVAFGRGSRPDFRACLPLGAGRLTREHLAAHDPPLPREVRALRRHVRAELQETAARIRWEGPCSAVATSRTLQQLARLCGAAPARHGPFVPRSLARSDLRQALERLSALPAAERSALPGISSARARQAPAGAVVAATAMKSMGIEEMTVCPWALREGVLLRHIEGGGPAWWDGLRRLPTRSAAQADPVSACFGAGP</sequence>
<accession>A0A918DW70</accession>
<proteinExistence type="inferred from homology"/>
<dbReference type="FunFam" id="3.30.420.150:FF:000006">
    <property type="entry name" value="Ppx/GppA family phosphatase"/>
    <property type="match status" value="1"/>
</dbReference>
<dbReference type="Pfam" id="PF02541">
    <property type="entry name" value="Ppx-GppA"/>
    <property type="match status" value="1"/>
</dbReference>
<dbReference type="PANTHER" id="PTHR30005:SF0">
    <property type="entry name" value="RETROGRADE REGULATION PROTEIN 2"/>
    <property type="match status" value="1"/>
</dbReference>
<reference evidence="4" key="2">
    <citation type="submission" date="2020-09" db="EMBL/GenBank/DDBJ databases">
        <authorList>
            <person name="Sun Q."/>
            <person name="Zhou Y."/>
        </authorList>
    </citation>
    <scope>NUCLEOTIDE SEQUENCE</scope>
    <source>
        <strain evidence="4">CGMCC 4.7201</strain>
    </source>
</reference>
<dbReference type="Gene3D" id="3.30.420.150">
    <property type="entry name" value="Exopolyphosphatase. Domain 2"/>
    <property type="match status" value="1"/>
</dbReference>
<evidence type="ECO:0000259" key="3">
    <source>
        <dbReference type="Pfam" id="PF02541"/>
    </source>
</evidence>
<reference evidence="4" key="1">
    <citation type="journal article" date="2014" name="Int. J. Syst. Evol. Microbiol.">
        <title>Complete genome sequence of Corynebacterium casei LMG S-19264T (=DSM 44701T), isolated from a smear-ripened cheese.</title>
        <authorList>
            <consortium name="US DOE Joint Genome Institute (JGI-PGF)"/>
            <person name="Walter F."/>
            <person name="Albersmeier A."/>
            <person name="Kalinowski J."/>
            <person name="Ruckert C."/>
        </authorList>
    </citation>
    <scope>NUCLEOTIDE SEQUENCE</scope>
    <source>
        <strain evidence="4">CGMCC 4.7201</strain>
    </source>
</reference>
<dbReference type="Gene3D" id="3.30.420.40">
    <property type="match status" value="1"/>
</dbReference>
<feature type="domain" description="Ppx/GppA phosphatase N-terminal" evidence="3">
    <location>
        <begin position="31"/>
        <end position="316"/>
    </location>
</feature>
<dbReference type="RefSeq" id="WP_189130782.1">
    <property type="nucleotide sequence ID" value="NZ_BMMS01000005.1"/>
</dbReference>
<keyword evidence="5" id="KW-1185">Reference proteome</keyword>
<evidence type="ECO:0000313" key="4">
    <source>
        <dbReference type="EMBL" id="GGO84323.1"/>
    </source>
</evidence>
<evidence type="ECO:0000256" key="2">
    <source>
        <dbReference type="ARBA" id="ARBA00022801"/>
    </source>
</evidence>
<dbReference type="GO" id="GO:0016462">
    <property type="term" value="F:pyrophosphatase activity"/>
    <property type="evidence" value="ECO:0007669"/>
    <property type="project" value="TreeGrafter"/>
</dbReference>
<gene>
    <name evidence="4" type="ORF">GCM10012280_15540</name>
</gene>
<name>A0A918DW70_9ACTN</name>
<protein>
    <recommendedName>
        <fullName evidence="3">Ppx/GppA phosphatase N-terminal domain-containing protein</fullName>
    </recommendedName>
</protein>
<comment type="similarity">
    <text evidence="1">Belongs to the GppA/Ppx family.</text>
</comment>
<dbReference type="InterPro" id="IPR003695">
    <property type="entry name" value="Ppx_GppA_N"/>
</dbReference>
<evidence type="ECO:0000256" key="1">
    <source>
        <dbReference type="ARBA" id="ARBA00007125"/>
    </source>
</evidence>
<dbReference type="Proteomes" id="UP000641932">
    <property type="component" value="Unassembled WGS sequence"/>
</dbReference>
<dbReference type="AlphaFoldDB" id="A0A918DW70"/>
<comment type="caution">
    <text evidence="4">The sequence shown here is derived from an EMBL/GenBank/DDBJ whole genome shotgun (WGS) entry which is preliminary data.</text>
</comment>
<dbReference type="CDD" id="cd24056">
    <property type="entry name" value="ASKHA_NBD_MtPPX1-like"/>
    <property type="match status" value="1"/>
</dbReference>
<keyword evidence="2" id="KW-0378">Hydrolase</keyword>